<feature type="region of interest" description="Disordered" evidence="1">
    <location>
        <begin position="77"/>
        <end position="110"/>
    </location>
</feature>
<dbReference type="OrthoDB" id="678085at2759"/>
<dbReference type="PANTHER" id="PTHR36892">
    <property type="entry name" value="OS01G0201800 PROTEIN"/>
    <property type="match status" value="1"/>
</dbReference>
<dbReference type="Proteomes" id="UP000008810">
    <property type="component" value="Chromosome 2"/>
</dbReference>
<keyword evidence="4" id="KW-1185">Reference proteome</keyword>
<evidence type="ECO:0000313" key="2">
    <source>
        <dbReference type="EMBL" id="KQK09564.1"/>
    </source>
</evidence>
<dbReference type="eggNOG" id="KOG1725">
    <property type="taxonomic scope" value="Eukaryota"/>
</dbReference>
<sequence length="1009" mass="109959">MAGAFAAASAAEPFSIRGFAARMRAVDAAKSCPFGGCGNGESVLPPQQLPPMDPPPRSRWWAHELSAARARSGFAAGGEEAAMGSGEGDSLRKAMKRKGSRGSGGAERAKKRQKALQFSLFLKHKERTSKPQSASCSLQNVFYKGLRKHTSCTTRRLRELAVRKKLQERQDHTLTCGNSLKKQCVRGMDHKLRIKVSRPINYPPNSGCEVVKHVAYPPKDDIFGDLPLLESSKIMFHTGVDILPTVIEDPFAVNQSVPDAILGTEPLKLMPASEISKQTPLPFEDFVKKEGTPEKETTCISPNDVGKGHSSNAEFDGLLNHGSDTIGKTYLGEMQMKSTNVSALSSYSNEGAKSCSNNNSPRSCFYTNTNCFQRIKKTGTSSAAVRTRIEETKNDRDAAVIVKTSNCISGRQVPNEYHLSSEGSVLSSAISQGAKSCSSNPPQSCFYMGTNCVRTIKKTGTSSAAVRTRIEATKNNRDAAVIAKKRNYISGRQVPTEYHLSSEGSLVSSAISQGTVNAGTNTDGLSSCRSVPAQEYVSTSSPFYKFASNACDESRKSVDTCASSSVKDQGSLYPKHQPAYPSASIGLAFMKLPGLERMEISSHDPRTGENKFMNGLSLNTRRCQEQQMASGMTNIIQGQNMIGFSDSQAGKKVPDCFVRQDNFHSHQPTMRLMGKTVSVCERVKEHKLSTTGKVWIDSSITEEDRPSPVSCQLPQKRLCPYPVSVIPRACVNESSYIFSSISNSTLAEARPIASDAQNQRLQLINSVSSTVKDHISNPISHFVCQAQINKESVIDVNSRTRHLELYQPQKLMNVPQNQYPHLNTPASSMYMEDHTSLGSAVNHSSPSFPQRVLNTSMQGKYQKCTSLGYEDTSSVPTHKHCQVPGANLLSTSIVSFREYGTNSAELRNSYQAGRPSVTTSSSSKSIPTISPTCTGSLFNIDGRKGVSFINQSNKRPACADNVLYQPAKRQLVADKLELTTPMVPNIQNYSLGWSLNDAVGPRILDFSNK</sequence>
<name>I1HR60_BRADI</name>
<organism evidence="2">
    <name type="scientific">Brachypodium distachyon</name>
    <name type="common">Purple false brome</name>
    <name type="synonym">Trachynia distachya</name>
    <dbReference type="NCBI Taxonomy" id="15368"/>
    <lineage>
        <taxon>Eukaryota</taxon>
        <taxon>Viridiplantae</taxon>
        <taxon>Streptophyta</taxon>
        <taxon>Embryophyta</taxon>
        <taxon>Tracheophyta</taxon>
        <taxon>Spermatophyta</taxon>
        <taxon>Magnoliopsida</taxon>
        <taxon>Liliopsida</taxon>
        <taxon>Poales</taxon>
        <taxon>Poaceae</taxon>
        <taxon>BOP clade</taxon>
        <taxon>Pooideae</taxon>
        <taxon>Stipodae</taxon>
        <taxon>Brachypodieae</taxon>
        <taxon>Brachypodium</taxon>
    </lineage>
</organism>
<accession>I1HR60</accession>
<evidence type="ECO:0000256" key="1">
    <source>
        <dbReference type="SAM" id="MobiDB-lite"/>
    </source>
</evidence>
<dbReference type="EnsemblPlants" id="KQK09564">
    <property type="protein sequence ID" value="KQK09564"/>
    <property type="gene ID" value="BRADI_2g48780v3"/>
</dbReference>
<reference evidence="2" key="2">
    <citation type="submission" date="2017-06" db="EMBL/GenBank/DDBJ databases">
        <title>WGS assembly of Brachypodium distachyon.</title>
        <authorList>
            <consortium name="The International Brachypodium Initiative"/>
            <person name="Lucas S."/>
            <person name="Harmon-Smith M."/>
            <person name="Lail K."/>
            <person name="Tice H."/>
            <person name="Grimwood J."/>
            <person name="Bruce D."/>
            <person name="Barry K."/>
            <person name="Shu S."/>
            <person name="Lindquist E."/>
            <person name="Wang M."/>
            <person name="Pitluck S."/>
            <person name="Vogel J.P."/>
            <person name="Garvin D.F."/>
            <person name="Mockler T.C."/>
            <person name="Schmutz J."/>
            <person name="Rokhsar D."/>
            <person name="Bevan M.W."/>
        </authorList>
    </citation>
    <scope>NUCLEOTIDE SEQUENCE</scope>
    <source>
        <strain evidence="2">Bd21</strain>
    </source>
</reference>
<evidence type="ECO:0000313" key="4">
    <source>
        <dbReference type="Proteomes" id="UP000008810"/>
    </source>
</evidence>
<reference evidence="2 3" key="1">
    <citation type="journal article" date="2010" name="Nature">
        <title>Genome sequencing and analysis of the model grass Brachypodium distachyon.</title>
        <authorList>
            <consortium name="International Brachypodium Initiative"/>
        </authorList>
    </citation>
    <scope>NUCLEOTIDE SEQUENCE [LARGE SCALE GENOMIC DNA]</scope>
    <source>
        <strain evidence="2 3">Bd21</strain>
    </source>
</reference>
<dbReference type="EMBL" id="CM000881">
    <property type="protein sequence ID" value="KQK09564.1"/>
    <property type="molecule type" value="Genomic_DNA"/>
</dbReference>
<protein>
    <submittedName>
        <fullName evidence="2 3">Uncharacterized protein</fullName>
    </submittedName>
</protein>
<reference evidence="3" key="3">
    <citation type="submission" date="2018-08" db="UniProtKB">
        <authorList>
            <consortium name="EnsemblPlants"/>
        </authorList>
    </citation>
    <scope>IDENTIFICATION</scope>
    <source>
        <strain evidence="3">cv. Bd21</strain>
    </source>
</reference>
<dbReference type="HOGENOM" id="CLU_008602_1_0_1"/>
<dbReference type="InParanoid" id="I1HR60"/>
<dbReference type="ExpressionAtlas" id="I1HR60">
    <property type="expression patterns" value="baseline and differential"/>
</dbReference>
<dbReference type="AlphaFoldDB" id="I1HR60"/>
<dbReference type="OMA" id="CTPASIG"/>
<dbReference type="PANTHER" id="PTHR36892:SF7">
    <property type="entry name" value="HVA22-LIKE PROTEIN F"/>
    <property type="match status" value="1"/>
</dbReference>
<proteinExistence type="predicted"/>
<dbReference type="Gramene" id="KQK09564">
    <property type="protein sequence ID" value="KQK09564"/>
    <property type="gene ID" value="BRADI_2g48780v3"/>
</dbReference>
<evidence type="ECO:0000313" key="3">
    <source>
        <dbReference type="EnsemblPlants" id="KQK09564"/>
    </source>
</evidence>
<gene>
    <name evidence="2" type="ORF">BRADI_2g48780v3</name>
</gene>